<evidence type="ECO:0000256" key="1">
    <source>
        <dbReference type="ARBA" id="ARBA00004651"/>
    </source>
</evidence>
<organism evidence="8 9">
    <name type="scientific">Carboxydothermus pertinax</name>
    <dbReference type="NCBI Taxonomy" id="870242"/>
    <lineage>
        <taxon>Bacteria</taxon>
        <taxon>Bacillati</taxon>
        <taxon>Bacillota</taxon>
        <taxon>Clostridia</taxon>
        <taxon>Thermoanaerobacterales</taxon>
        <taxon>Thermoanaerobacteraceae</taxon>
        <taxon>Carboxydothermus</taxon>
    </lineage>
</organism>
<comment type="subcellular location">
    <subcellularLocation>
        <location evidence="1 6">Cell membrane</location>
        <topology evidence="1 6">Multi-pass membrane protein</topology>
    </subcellularLocation>
</comment>
<evidence type="ECO:0000256" key="4">
    <source>
        <dbReference type="ARBA" id="ARBA00022989"/>
    </source>
</evidence>
<keyword evidence="5 6" id="KW-0472">Membrane</keyword>
<comment type="caution">
    <text evidence="8">The sequence shown here is derived from an EMBL/GenBank/DDBJ whole genome shotgun (WGS) entry which is preliminary data.</text>
</comment>
<dbReference type="EMBL" id="BDJK01000017">
    <property type="protein sequence ID" value="GAV22673.1"/>
    <property type="molecule type" value="Genomic_DNA"/>
</dbReference>
<evidence type="ECO:0000313" key="9">
    <source>
        <dbReference type="Proteomes" id="UP000187485"/>
    </source>
</evidence>
<keyword evidence="3 6" id="KW-0812">Transmembrane</keyword>
<dbReference type="PANTHER" id="PTHR12677:SF59">
    <property type="entry name" value="GOLGI APPARATUS MEMBRANE PROTEIN TVP38-RELATED"/>
    <property type="match status" value="1"/>
</dbReference>
<dbReference type="Proteomes" id="UP000187485">
    <property type="component" value="Unassembled WGS sequence"/>
</dbReference>
<feature type="transmembrane region" description="Helical" evidence="6">
    <location>
        <begin position="48"/>
        <end position="81"/>
    </location>
</feature>
<evidence type="ECO:0000256" key="5">
    <source>
        <dbReference type="ARBA" id="ARBA00023136"/>
    </source>
</evidence>
<dbReference type="InterPro" id="IPR032816">
    <property type="entry name" value="VTT_dom"/>
</dbReference>
<feature type="transmembrane region" description="Helical" evidence="6">
    <location>
        <begin position="113"/>
        <end position="133"/>
    </location>
</feature>
<evidence type="ECO:0000256" key="6">
    <source>
        <dbReference type="RuleBase" id="RU366058"/>
    </source>
</evidence>
<keyword evidence="4 6" id="KW-1133">Transmembrane helix</keyword>
<proteinExistence type="inferred from homology"/>
<dbReference type="AlphaFoldDB" id="A0A1L8CUT4"/>
<feature type="transmembrane region" description="Helical" evidence="6">
    <location>
        <begin position="172"/>
        <end position="190"/>
    </location>
</feature>
<feature type="transmembrane region" description="Helical" evidence="6">
    <location>
        <begin position="139"/>
        <end position="160"/>
    </location>
</feature>
<evidence type="ECO:0000256" key="3">
    <source>
        <dbReference type="ARBA" id="ARBA00022692"/>
    </source>
</evidence>
<reference evidence="9" key="1">
    <citation type="submission" date="2016-12" db="EMBL/GenBank/DDBJ databases">
        <title>Draft Genome Sequences od Carboxydothermus pertinax and islandicus, Hydrogenogenic Carboxydotrophic Bacteria.</title>
        <authorList>
            <person name="Fukuyama Y."/>
            <person name="Ohmae K."/>
            <person name="Yoneda Y."/>
            <person name="Yoshida T."/>
            <person name="Sako Y."/>
        </authorList>
    </citation>
    <scope>NUCLEOTIDE SEQUENCE [LARGE SCALE GENOMIC DNA]</scope>
    <source>
        <strain evidence="9">Ug1</strain>
    </source>
</reference>
<name>A0A1L8CUT4_9THEO</name>
<dbReference type="InterPro" id="IPR015414">
    <property type="entry name" value="TMEM64"/>
</dbReference>
<feature type="domain" description="VTT" evidence="7">
    <location>
        <begin position="45"/>
        <end position="162"/>
    </location>
</feature>
<dbReference type="STRING" id="870242.cpu_11830"/>
<dbReference type="GO" id="GO:0005886">
    <property type="term" value="C:plasma membrane"/>
    <property type="evidence" value="ECO:0007669"/>
    <property type="project" value="UniProtKB-SubCell"/>
</dbReference>
<keyword evidence="9" id="KW-1185">Reference proteome</keyword>
<comment type="similarity">
    <text evidence="6">Belongs to the TVP38/TMEM64 family.</text>
</comment>
<evidence type="ECO:0000313" key="8">
    <source>
        <dbReference type="EMBL" id="GAV22673.1"/>
    </source>
</evidence>
<evidence type="ECO:0000256" key="2">
    <source>
        <dbReference type="ARBA" id="ARBA00022475"/>
    </source>
</evidence>
<feature type="transmembrane region" description="Helical" evidence="6">
    <location>
        <begin position="20"/>
        <end position="42"/>
    </location>
</feature>
<evidence type="ECO:0000259" key="7">
    <source>
        <dbReference type="Pfam" id="PF09335"/>
    </source>
</evidence>
<protein>
    <recommendedName>
        <fullName evidence="6">TVP38/TMEM64 family membrane protein</fullName>
    </recommendedName>
</protein>
<dbReference type="PANTHER" id="PTHR12677">
    <property type="entry name" value="GOLGI APPARATUS MEMBRANE PROTEIN TVP38-RELATED"/>
    <property type="match status" value="1"/>
</dbReference>
<gene>
    <name evidence="8" type="ORF">cpu_11830</name>
</gene>
<dbReference type="Pfam" id="PF09335">
    <property type="entry name" value="VTT_dom"/>
    <property type="match status" value="1"/>
</dbReference>
<keyword evidence="2 6" id="KW-1003">Cell membrane</keyword>
<sequence>MLNFSHFFNRFSSPAELARYLRSFGVLTTVISLFLLVIQTLFTPVPLFILVVANGFIFGVIRGIFLSLAGSVLGATIAFLLARLLGRNFISRYLKPEHLDKVHSFSHKEGPKVVFFARLIPVLPSSIVSYLAGLSNMRFIPYFVATTLGKLPEIVIYSVLGHGLGHLNDLKSQILLAGIITLIAYFFYRWHKKNGD</sequence>
<accession>A0A1L8CUT4</accession>